<dbReference type="Proteomes" id="UP001434883">
    <property type="component" value="Unassembled WGS sequence"/>
</dbReference>
<keyword evidence="2" id="KW-1185">Reference proteome</keyword>
<reference evidence="1 2" key="1">
    <citation type="submission" date="2021-06" db="EMBL/GenBank/DDBJ databases">
        <authorList>
            <person name="Palmer J.M."/>
        </authorList>
    </citation>
    <scope>NUCLEOTIDE SEQUENCE [LARGE SCALE GENOMIC DNA]</scope>
    <source>
        <strain evidence="1 2">XC_2019</strain>
        <tissue evidence="1">Muscle</tissue>
    </source>
</reference>
<comment type="caution">
    <text evidence="1">The sequence shown here is derived from an EMBL/GenBank/DDBJ whole genome shotgun (WGS) entry which is preliminary data.</text>
</comment>
<accession>A0ABV0Q4Y4</accession>
<name>A0ABV0Q4Y4_9TELE</name>
<feature type="non-terminal residue" evidence="1">
    <location>
        <position position="1"/>
    </location>
</feature>
<sequence length="63" mass="7194">YRTSDSTPLMQQLQALAKTWNHCTFKDVLHSSEKIRHLGIIKAHFSPILQLREFSDAFLGLPG</sequence>
<proteinExistence type="predicted"/>
<evidence type="ECO:0000313" key="1">
    <source>
        <dbReference type="EMBL" id="MEQ2190840.1"/>
    </source>
</evidence>
<evidence type="ECO:0000313" key="2">
    <source>
        <dbReference type="Proteomes" id="UP001434883"/>
    </source>
</evidence>
<organism evidence="1 2">
    <name type="scientific">Xenoophorus captivus</name>
    <dbReference type="NCBI Taxonomy" id="1517983"/>
    <lineage>
        <taxon>Eukaryota</taxon>
        <taxon>Metazoa</taxon>
        <taxon>Chordata</taxon>
        <taxon>Craniata</taxon>
        <taxon>Vertebrata</taxon>
        <taxon>Euteleostomi</taxon>
        <taxon>Actinopterygii</taxon>
        <taxon>Neopterygii</taxon>
        <taxon>Teleostei</taxon>
        <taxon>Neoteleostei</taxon>
        <taxon>Acanthomorphata</taxon>
        <taxon>Ovalentaria</taxon>
        <taxon>Atherinomorphae</taxon>
        <taxon>Cyprinodontiformes</taxon>
        <taxon>Goodeidae</taxon>
        <taxon>Xenoophorus</taxon>
    </lineage>
</organism>
<protein>
    <submittedName>
        <fullName evidence="1">Uncharacterized protein</fullName>
    </submittedName>
</protein>
<dbReference type="EMBL" id="JAHRIN010000248">
    <property type="protein sequence ID" value="MEQ2190840.1"/>
    <property type="molecule type" value="Genomic_DNA"/>
</dbReference>
<gene>
    <name evidence="1" type="ORF">XENOCAPTIV_011782</name>
</gene>